<evidence type="ECO:0000313" key="6">
    <source>
        <dbReference type="Proteomes" id="UP001056455"/>
    </source>
</evidence>
<keyword evidence="3" id="KW-0472">Membrane</keyword>
<keyword evidence="3" id="KW-1003">Cell membrane</keyword>
<dbReference type="CDD" id="cd16334">
    <property type="entry name" value="LppX-like"/>
    <property type="match status" value="1"/>
</dbReference>
<dbReference type="Pfam" id="PF07161">
    <property type="entry name" value="LppX_LprAFG"/>
    <property type="match status" value="1"/>
</dbReference>
<feature type="signal peptide" evidence="4">
    <location>
        <begin position="1"/>
        <end position="26"/>
    </location>
</feature>
<comment type="subcellular location">
    <subcellularLocation>
        <location evidence="1">Cell envelope</location>
    </subcellularLocation>
</comment>
<evidence type="ECO:0000256" key="1">
    <source>
        <dbReference type="ARBA" id="ARBA00004196"/>
    </source>
</evidence>
<proteinExistence type="inferred from homology"/>
<keyword evidence="6" id="KW-1185">Reference proteome</keyword>
<evidence type="ECO:0000256" key="3">
    <source>
        <dbReference type="ARBA" id="ARBA00022475"/>
    </source>
</evidence>
<accession>A0ABY4YSG1</accession>
<organism evidence="5 6">
    <name type="scientific">Ornithinimicrobium faecis</name>
    <dbReference type="NCBI Taxonomy" id="2934158"/>
    <lineage>
        <taxon>Bacteria</taxon>
        <taxon>Bacillati</taxon>
        <taxon>Actinomycetota</taxon>
        <taxon>Actinomycetes</taxon>
        <taxon>Micrococcales</taxon>
        <taxon>Ornithinimicrobiaceae</taxon>
        <taxon>Ornithinimicrobium</taxon>
    </lineage>
</organism>
<gene>
    <name evidence="5" type="ORF">NF556_19275</name>
</gene>
<protein>
    <submittedName>
        <fullName evidence="5">LppX_LprAFG lipoprotein</fullName>
    </submittedName>
</protein>
<dbReference type="Proteomes" id="UP001056455">
    <property type="component" value="Chromosome"/>
</dbReference>
<feature type="chain" id="PRO_5047036742" evidence="4">
    <location>
        <begin position="27"/>
        <end position="243"/>
    </location>
</feature>
<dbReference type="PROSITE" id="PS51257">
    <property type="entry name" value="PROKAR_LIPOPROTEIN"/>
    <property type="match status" value="1"/>
</dbReference>
<evidence type="ECO:0000313" key="5">
    <source>
        <dbReference type="EMBL" id="USQ79702.1"/>
    </source>
</evidence>
<keyword evidence="4" id="KW-0732">Signal</keyword>
<keyword evidence="5" id="KW-0449">Lipoprotein</keyword>
<dbReference type="SUPFAM" id="SSF89392">
    <property type="entry name" value="Prokaryotic lipoproteins and lipoprotein localization factors"/>
    <property type="match status" value="1"/>
</dbReference>
<dbReference type="InterPro" id="IPR009830">
    <property type="entry name" value="LppX/LprAFG"/>
</dbReference>
<dbReference type="EMBL" id="CP099489">
    <property type="protein sequence ID" value="USQ79702.1"/>
    <property type="molecule type" value="Genomic_DNA"/>
</dbReference>
<reference evidence="5" key="1">
    <citation type="submission" date="2022-06" db="EMBL/GenBank/DDBJ databases">
        <title>Ornithinimicrobium HY1793.</title>
        <authorList>
            <person name="Huang Y."/>
        </authorList>
    </citation>
    <scope>NUCLEOTIDE SEQUENCE</scope>
    <source>
        <strain evidence="5">HY1793</strain>
    </source>
</reference>
<sequence>MRSNRHTRRASLPLALAVATALTLTACSGDDEPEGSDEATTTEATAADRLEQAHTVLAEAGSVHLVLEGVDLPDSAIILKAEGSGTMEPPAFDGNITANVSGVQADVPTIAVDGKLFVKLPFAPDFISTSPDDLGVPDPARLFDVDSGLAGLLTQTEGAAFGEQTRVGADVTQQITGTLPGQAVVDLLFVGDKEADFDVEYGLIEDDWEVRTVTITGPFYPPDDATYTVTIDQYGEPVTVTAP</sequence>
<name>A0ABY4YSG1_9MICO</name>
<evidence type="ECO:0000256" key="4">
    <source>
        <dbReference type="SAM" id="SignalP"/>
    </source>
</evidence>
<dbReference type="Gene3D" id="2.50.20.20">
    <property type="match status" value="1"/>
</dbReference>
<comment type="similarity">
    <text evidence="2">Belongs to the LppX/LprAFG lipoprotein family.</text>
</comment>
<dbReference type="RefSeq" id="WP_252592806.1">
    <property type="nucleotide sequence ID" value="NZ_CP099489.1"/>
</dbReference>
<evidence type="ECO:0000256" key="2">
    <source>
        <dbReference type="ARBA" id="ARBA00009194"/>
    </source>
</evidence>
<dbReference type="InterPro" id="IPR029046">
    <property type="entry name" value="LolA/LolB/LppX"/>
</dbReference>